<dbReference type="InterPro" id="IPR027417">
    <property type="entry name" value="P-loop_NTPase"/>
</dbReference>
<dbReference type="PANTHER" id="PTHR43581">
    <property type="entry name" value="ATP/GTP PHOSPHATASE"/>
    <property type="match status" value="1"/>
</dbReference>
<sequence length="671" mass="75598">MMMRLSKIRVQNYRSIIDTGEFDVEQLKTILVGPNEAGKTAILQAIQQINPPENVKKFVPLRDFPRSLYTQISRGDLEPEDVEVVAATFNLEPKDIERAPEQIKTLSINYKFTRKLDNSATHQLVGIQPPSYNDIKLDLIRLTAHLDRDVASGDVKEHTDSLNKITKNWSVYKGLAKDATTLKEWLEEIFPYIDEDEVKENERWKKLDGILDYATELQEFLDYLYKSIPIFVLYSNYFRVKPIIHLGSLAKRLESNILDDDSYDYGNNCLLKLLGFTAQELSDLGKASEPSHTTSNLDEYREKLDRRSYELNAASVELTQQIIKVWNPDESKGEASKLKLTADGQYLKVVVEDNIGVEIELDQRSEGFQWLVSFFIVFFAEAKGKHKNTILLLDEPGVSLHALKQREFRKTISLLANENQTIYSTHSPFLVGPDELDIVRVVELTDRTIGTKVHTTVTSGDPAALLPLQEALGYDLAQSLFSTQRNLILEGLTDYWYVEGIANLLKEAGSVLLNDKIALVPANTASKIVYFATILTSNNLKVAALLDSDNAGDQAAQQEILVHRLGNKRILRTSDFTVPKIQKAEVEDLLRDTLVLVASSELGWDISSAIASAPDTPIIDLFQKVIGKDFSKYKLSKAFLKWSRDHVASDLTESEIEGCTRLISAINVALK</sequence>
<evidence type="ECO:0000259" key="1">
    <source>
        <dbReference type="Pfam" id="PF13175"/>
    </source>
</evidence>
<dbReference type="Gene3D" id="3.40.50.300">
    <property type="entry name" value="P-loop containing nucleotide triphosphate hydrolases"/>
    <property type="match status" value="1"/>
</dbReference>
<organism evidence="2 3">
    <name type="scientific">Pseudomonas savastanoi pv. phaseolicola</name>
    <name type="common">Pseudomonas syringae pv. phaseolicola</name>
    <dbReference type="NCBI Taxonomy" id="319"/>
    <lineage>
        <taxon>Bacteria</taxon>
        <taxon>Pseudomonadati</taxon>
        <taxon>Pseudomonadota</taxon>
        <taxon>Gammaproteobacteria</taxon>
        <taxon>Pseudomonadales</taxon>
        <taxon>Pseudomonadaceae</taxon>
        <taxon>Pseudomonas</taxon>
    </lineage>
</organism>
<dbReference type="AlphaFoldDB" id="A0ABD4B9L5"/>
<gene>
    <name evidence="2" type="ORF">ALO55_04217</name>
</gene>
<dbReference type="SUPFAM" id="SSF52540">
    <property type="entry name" value="P-loop containing nucleoside triphosphate hydrolases"/>
    <property type="match status" value="1"/>
</dbReference>
<protein>
    <recommendedName>
        <fullName evidence="1">Endonuclease GajA/Old nuclease/RecF-like AAA domain-containing protein</fullName>
    </recommendedName>
</protein>
<dbReference type="Pfam" id="PF13175">
    <property type="entry name" value="AAA_15"/>
    <property type="match status" value="1"/>
</dbReference>
<feature type="domain" description="Endonuclease GajA/Old nuclease/RecF-like AAA" evidence="1">
    <location>
        <begin position="3"/>
        <end position="431"/>
    </location>
</feature>
<accession>A0ABD4B9L5</accession>
<name>A0ABD4B9L5_PSESH</name>
<dbReference type="InterPro" id="IPR041685">
    <property type="entry name" value="AAA_GajA/Old/RecF-like"/>
</dbReference>
<dbReference type="InterPro" id="IPR051396">
    <property type="entry name" value="Bact_Antivir_Def_Nuclease"/>
</dbReference>
<dbReference type="Proteomes" id="UP000050396">
    <property type="component" value="Unassembled WGS sequence"/>
</dbReference>
<dbReference type="EMBL" id="LJQZ01000269">
    <property type="protein sequence ID" value="KPY10362.1"/>
    <property type="molecule type" value="Genomic_DNA"/>
</dbReference>
<proteinExistence type="predicted"/>
<evidence type="ECO:0000313" key="2">
    <source>
        <dbReference type="EMBL" id="KPY10362.1"/>
    </source>
</evidence>
<dbReference type="PANTHER" id="PTHR43581:SF3">
    <property type="entry name" value="AAA+ ATPASE DOMAIN-CONTAINING PROTEIN"/>
    <property type="match status" value="1"/>
</dbReference>
<evidence type="ECO:0000313" key="3">
    <source>
        <dbReference type="Proteomes" id="UP000050396"/>
    </source>
</evidence>
<reference evidence="2 3" key="1">
    <citation type="submission" date="2015-09" db="EMBL/GenBank/DDBJ databases">
        <title>Genome announcement of multiple Pseudomonas syringae strains.</title>
        <authorList>
            <person name="Thakur S."/>
            <person name="Wang P.W."/>
            <person name="Gong Y."/>
            <person name="Weir B.S."/>
            <person name="Guttman D.S."/>
        </authorList>
    </citation>
    <scope>NUCLEOTIDE SEQUENCE [LARGE SCALE GENOMIC DNA]</scope>
    <source>
        <strain evidence="2 3">ICMP2740</strain>
    </source>
</reference>
<comment type="caution">
    <text evidence="2">The sequence shown here is derived from an EMBL/GenBank/DDBJ whole genome shotgun (WGS) entry which is preliminary data.</text>
</comment>